<dbReference type="GO" id="GO:0071014">
    <property type="term" value="C:post-mRNA release spliceosomal complex"/>
    <property type="evidence" value="ECO:0007669"/>
    <property type="project" value="TreeGrafter"/>
</dbReference>
<evidence type="ECO:0000256" key="3">
    <source>
        <dbReference type="ARBA" id="ARBA00022833"/>
    </source>
</evidence>
<dbReference type="PANTHER" id="PTHR12072">
    <property type="entry name" value="CWF19, CELL CYCLE CONTROL PROTEIN"/>
    <property type="match status" value="1"/>
</dbReference>
<dbReference type="OrthoDB" id="444325at2759"/>
<dbReference type="AlphaFoldDB" id="A0A9N9FJ16"/>
<organism evidence="7 8">
    <name type="scientific">Funneliformis caledonium</name>
    <dbReference type="NCBI Taxonomy" id="1117310"/>
    <lineage>
        <taxon>Eukaryota</taxon>
        <taxon>Fungi</taxon>
        <taxon>Fungi incertae sedis</taxon>
        <taxon>Mucoromycota</taxon>
        <taxon>Glomeromycotina</taxon>
        <taxon>Glomeromycetes</taxon>
        <taxon>Glomerales</taxon>
        <taxon>Glomeraceae</taxon>
        <taxon>Funneliformis</taxon>
    </lineage>
</organism>
<feature type="domain" description="CCHC-type" evidence="6">
    <location>
        <begin position="298"/>
        <end position="312"/>
    </location>
</feature>
<dbReference type="CDD" id="cd07380">
    <property type="entry name" value="MPP_CWF19_N"/>
    <property type="match status" value="1"/>
</dbReference>
<sequence>MTTIRVLTVGSANGKLTELFAGVKKIITNYGPFDLLLCVGDLFGENNSELESLISGEIEVPITSYFMYGERELPDIVKERIASNNGEFCPNLFYLGQTSSLTTTQGVKIAFASGILNSPVTGLPNTVDILLTHEWPKDITRLSQNAPATNVSGSEHVAKLALSVKPRYHLATSEKVFYQREPYQNTPSPNLINDEGDSQMQFGHPTWFIGLAEVGNATKSKWYYGFNLVPFVHLSPSAITKPPEMLTGCPYIFDGKKRRTGDNSSSGGNYFWGSGNASEPSTKRGKRAEYDLPPNYVCKKCKNPGHWIKDCPALKGSRVHKSRPPSDYICNKCKQAGVHYIVNCPDYSCNLCGDNGHPPKECPSKDKSLFNKAVCWFCLSNPKIVKRLIVSLGEEIYLSLAKGPLVDSRDENVPGGGHVLLVAIQHYPTFQEVPIDEQTNMMDELEKYKIALKKLFNEYDAGMVMFEVSRTGGIQHCHLQVIPIPLKYDSNMIREAFIKEASDSGFELLPVSSSLPPHHFKVDLPDGTSLIHEINPNEKFDVQFGRKVLANLMGCSQRIDWRACELTEEQEQSDAEEFRKAFKPYDPMAEN</sequence>
<dbReference type="InterPro" id="IPR006768">
    <property type="entry name" value="Cwf19-like_C_dom-1"/>
</dbReference>
<dbReference type="InterPro" id="IPR040194">
    <property type="entry name" value="Cwf19-like"/>
</dbReference>
<feature type="region of interest" description="Disordered" evidence="5">
    <location>
        <begin position="571"/>
        <end position="591"/>
    </location>
</feature>
<reference evidence="7" key="1">
    <citation type="submission" date="2021-06" db="EMBL/GenBank/DDBJ databases">
        <authorList>
            <person name="Kallberg Y."/>
            <person name="Tangrot J."/>
            <person name="Rosling A."/>
        </authorList>
    </citation>
    <scope>NUCLEOTIDE SEQUENCE</scope>
    <source>
        <strain evidence="7">UK204</strain>
    </source>
</reference>
<feature type="domain" description="CCHC-type" evidence="6">
    <location>
        <begin position="349"/>
        <end position="364"/>
    </location>
</feature>
<accession>A0A9N9FJ16</accession>
<dbReference type="InterPro" id="IPR036265">
    <property type="entry name" value="HIT-like_sf"/>
</dbReference>
<evidence type="ECO:0000313" key="7">
    <source>
        <dbReference type="EMBL" id="CAG8540068.1"/>
    </source>
</evidence>
<dbReference type="PANTHER" id="PTHR12072:SF4">
    <property type="entry name" value="CWF19-LIKE PROTEIN 1"/>
    <property type="match status" value="1"/>
</dbReference>
<dbReference type="Pfam" id="PF13696">
    <property type="entry name" value="zf-CCHC_2"/>
    <property type="match status" value="1"/>
</dbReference>
<dbReference type="Gene3D" id="4.10.60.10">
    <property type="entry name" value="Zinc finger, CCHC-type"/>
    <property type="match status" value="1"/>
</dbReference>
<dbReference type="GO" id="GO:0000398">
    <property type="term" value="P:mRNA splicing, via spliceosome"/>
    <property type="evidence" value="ECO:0007669"/>
    <property type="project" value="TreeGrafter"/>
</dbReference>
<gene>
    <name evidence="7" type="ORF">FCALED_LOCUS5595</name>
</gene>
<keyword evidence="8" id="KW-1185">Reference proteome</keyword>
<dbReference type="InterPro" id="IPR025829">
    <property type="entry name" value="Zn_knuckle_CX2CX3GHX4C"/>
</dbReference>
<keyword evidence="3" id="KW-0862">Zinc</keyword>
<dbReference type="InterPro" id="IPR006767">
    <property type="entry name" value="Cwf19-like_C_dom-2"/>
</dbReference>
<feature type="region of interest" description="Disordered" evidence="5">
    <location>
        <begin position="260"/>
        <end position="286"/>
    </location>
</feature>
<dbReference type="InterPro" id="IPR001878">
    <property type="entry name" value="Znf_CCHC"/>
</dbReference>
<evidence type="ECO:0000259" key="6">
    <source>
        <dbReference type="PROSITE" id="PS50158"/>
    </source>
</evidence>
<protein>
    <submittedName>
        <fullName evidence="7">11951_t:CDS:1</fullName>
    </submittedName>
</protein>
<dbReference type="Pfam" id="PF04677">
    <property type="entry name" value="CwfJ_C_1"/>
    <property type="match status" value="1"/>
</dbReference>
<comment type="caution">
    <text evidence="7">The sequence shown here is derived from an EMBL/GenBank/DDBJ whole genome shotgun (WGS) entry which is preliminary data.</text>
</comment>
<dbReference type="SMART" id="SM00343">
    <property type="entry name" value="ZnF_C2HC"/>
    <property type="match status" value="3"/>
</dbReference>
<dbReference type="Gene3D" id="3.30.428.10">
    <property type="entry name" value="HIT-like"/>
    <property type="match status" value="1"/>
</dbReference>
<dbReference type="EMBL" id="CAJVPQ010001236">
    <property type="protein sequence ID" value="CAG8540068.1"/>
    <property type="molecule type" value="Genomic_DNA"/>
</dbReference>
<keyword evidence="2 4" id="KW-0863">Zinc-finger</keyword>
<dbReference type="InterPro" id="IPR036875">
    <property type="entry name" value="Znf_CCHC_sf"/>
</dbReference>
<evidence type="ECO:0000256" key="5">
    <source>
        <dbReference type="SAM" id="MobiDB-lite"/>
    </source>
</evidence>
<proteinExistence type="predicted"/>
<dbReference type="Proteomes" id="UP000789570">
    <property type="component" value="Unassembled WGS sequence"/>
</dbReference>
<evidence type="ECO:0000256" key="1">
    <source>
        <dbReference type="ARBA" id="ARBA00022723"/>
    </source>
</evidence>
<evidence type="ECO:0000256" key="4">
    <source>
        <dbReference type="PROSITE-ProRule" id="PRU00047"/>
    </source>
</evidence>
<name>A0A9N9FJ16_9GLOM</name>
<dbReference type="SUPFAM" id="SSF57756">
    <property type="entry name" value="Retrovirus zinc finger-like domains"/>
    <property type="match status" value="2"/>
</dbReference>
<dbReference type="GO" id="GO:0003676">
    <property type="term" value="F:nucleic acid binding"/>
    <property type="evidence" value="ECO:0007669"/>
    <property type="project" value="InterPro"/>
</dbReference>
<dbReference type="SUPFAM" id="SSF54197">
    <property type="entry name" value="HIT-like"/>
    <property type="match status" value="1"/>
</dbReference>
<dbReference type="GO" id="GO:0008270">
    <property type="term" value="F:zinc ion binding"/>
    <property type="evidence" value="ECO:0007669"/>
    <property type="project" value="UniProtKB-KW"/>
</dbReference>
<evidence type="ECO:0000313" key="8">
    <source>
        <dbReference type="Proteomes" id="UP000789570"/>
    </source>
</evidence>
<dbReference type="Pfam" id="PF04676">
    <property type="entry name" value="CwfJ_C_2"/>
    <property type="match status" value="1"/>
</dbReference>
<keyword evidence="1" id="KW-0479">Metal-binding</keyword>
<dbReference type="PROSITE" id="PS50158">
    <property type="entry name" value="ZF_CCHC"/>
    <property type="match status" value="2"/>
</dbReference>
<dbReference type="GO" id="GO:0061632">
    <property type="term" value="F:RNA lariat debranching enzyme activator activity"/>
    <property type="evidence" value="ECO:0007669"/>
    <property type="project" value="TreeGrafter"/>
</dbReference>
<evidence type="ECO:0000256" key="2">
    <source>
        <dbReference type="ARBA" id="ARBA00022771"/>
    </source>
</evidence>